<evidence type="ECO:0000256" key="2">
    <source>
        <dbReference type="SAM" id="MobiDB-lite"/>
    </source>
</evidence>
<accession>A0A397L5E8</accession>
<feature type="region of interest" description="Disordered" evidence="2">
    <location>
        <begin position="501"/>
        <end position="536"/>
    </location>
</feature>
<feature type="compositionally biased region" description="Polar residues" evidence="2">
    <location>
        <begin position="904"/>
        <end position="915"/>
    </location>
</feature>
<dbReference type="PROSITE" id="PS50003">
    <property type="entry name" value="PH_DOMAIN"/>
    <property type="match status" value="1"/>
</dbReference>
<feature type="region of interest" description="Disordered" evidence="2">
    <location>
        <begin position="716"/>
        <end position="915"/>
    </location>
</feature>
<dbReference type="InterPro" id="IPR000198">
    <property type="entry name" value="RhoGAP_dom"/>
</dbReference>
<dbReference type="InterPro" id="IPR052799">
    <property type="entry name" value="Rho_GAP_Regulators"/>
</dbReference>
<dbReference type="PANTHER" id="PTHR46265:SF18">
    <property type="entry name" value="RHO-GAP DOMAIN-CONTAINING PROTEIN"/>
    <property type="match status" value="1"/>
</dbReference>
<evidence type="ECO:0008006" key="6">
    <source>
        <dbReference type="Google" id="ProtNLM"/>
    </source>
</evidence>
<dbReference type="EMBL" id="KZ867664">
    <property type="protein sequence ID" value="RIA04291.1"/>
    <property type="molecule type" value="Genomic_DNA"/>
</dbReference>
<reference evidence="5" key="1">
    <citation type="submission" date="2018-06" db="EMBL/GenBank/DDBJ databases">
        <title>WGS assembly of Brassica rapa FPsc.</title>
        <authorList>
            <person name="Bowman J."/>
            <person name="Kohchi T."/>
            <person name="Yamato K."/>
            <person name="Jenkins J."/>
            <person name="Shu S."/>
            <person name="Ishizaki K."/>
            <person name="Yamaoka S."/>
            <person name="Nishihama R."/>
            <person name="Nakamura Y."/>
            <person name="Berger F."/>
            <person name="Adam C."/>
            <person name="Aki S."/>
            <person name="Althoff F."/>
            <person name="Araki T."/>
            <person name="Arteaga-Vazquez M."/>
            <person name="Balasubrmanian S."/>
            <person name="Bauer D."/>
            <person name="Boehm C."/>
            <person name="Briginshaw L."/>
            <person name="Caballero-Perez J."/>
            <person name="Catarino B."/>
            <person name="Chen F."/>
            <person name="Chiyoda S."/>
            <person name="Chovatia M."/>
            <person name="Davies K."/>
            <person name="Delmans M."/>
            <person name="Demura T."/>
            <person name="Dierschke T."/>
            <person name="Dolan L."/>
            <person name="Dorantes-Acosta A."/>
            <person name="Eklund D."/>
            <person name="Florent S."/>
            <person name="Flores-Sandoval E."/>
            <person name="Fujiyama A."/>
            <person name="Fukuzawa H."/>
            <person name="Galik B."/>
            <person name="Grimanelli D."/>
            <person name="Grimwood J."/>
            <person name="Grossniklaus U."/>
            <person name="Hamada T."/>
            <person name="Haseloff J."/>
            <person name="Hetherington A."/>
            <person name="Higo A."/>
            <person name="Hirakawa Y."/>
            <person name="Hundley H."/>
            <person name="Ikeda Y."/>
            <person name="Inoue K."/>
            <person name="Inoue S."/>
            <person name="Ishida S."/>
            <person name="Jia Q."/>
            <person name="Kakita M."/>
            <person name="Kanazawa T."/>
            <person name="Kawai Y."/>
            <person name="Kawashima T."/>
            <person name="Kennedy M."/>
            <person name="Kinose K."/>
            <person name="Kinoshita T."/>
            <person name="Kohara Y."/>
            <person name="Koide E."/>
            <person name="Komatsu K."/>
            <person name="Kopischke S."/>
            <person name="Kubo M."/>
            <person name="Kyozuka J."/>
            <person name="Lagercrantz U."/>
            <person name="Lin S."/>
            <person name="Lindquist E."/>
            <person name="Lipzen A."/>
            <person name="Lu C."/>
            <person name="Luna E."/>
            <person name="Martienssen R."/>
            <person name="Minamino N."/>
            <person name="Mizutani M."/>
            <person name="Mizutani M."/>
            <person name="Mochizuki N."/>
            <person name="Monte I."/>
            <person name="Mosher R."/>
            <person name="Nagasaki H."/>
            <person name="Nakagami H."/>
            <person name="Naramoto S."/>
            <person name="Nishitani K."/>
            <person name="Ohtani M."/>
            <person name="Okamoto T."/>
            <person name="Okumura M."/>
            <person name="Phillips J."/>
            <person name="Pollak B."/>
            <person name="Reinders A."/>
            <person name="Roevekamp M."/>
            <person name="Sano R."/>
            <person name="Sawa S."/>
            <person name="Schmid M."/>
            <person name="Shirakawa M."/>
            <person name="Solano R."/>
            <person name="Spunde A."/>
            <person name="Suetsugu N."/>
            <person name="Sugano S."/>
            <person name="Sugiyama A."/>
            <person name="Sun R."/>
            <person name="Suzuki Y."/>
            <person name="Takenaka M."/>
            <person name="Takezawa D."/>
            <person name="Tomogane H."/>
            <person name="Tsuzuki M."/>
            <person name="Ueda T."/>
            <person name="Umeda M."/>
            <person name="Ward J."/>
            <person name="Watanabe Y."/>
            <person name="Yazaki K."/>
            <person name="Yokoyama R."/>
            <person name="Yoshitake Y."/>
            <person name="Yotsui I."/>
            <person name="Zachgo S."/>
            <person name="Schmutz J."/>
        </authorList>
    </citation>
    <scope>NUCLEOTIDE SEQUENCE [LARGE SCALE GENOMIC DNA]</scope>
</reference>
<feature type="compositionally biased region" description="Basic and acidic residues" evidence="2">
    <location>
        <begin position="730"/>
        <end position="752"/>
    </location>
</feature>
<feature type="domain" description="PH" evidence="3">
    <location>
        <begin position="31"/>
        <end position="138"/>
    </location>
</feature>
<sequence length="915" mass="100477">MANRNGESSSSQPPQFQPQQQNANEQDPEHHVFKSGPLYISSKGLGWTSWKKRWFILTRTSLVFFRSDPSAVQQRGGEVNLTLGGIDLNSSGSVVVKADKKLLTVLFPDGRDGRAFTLKADTMEDLHEWKAALEHALTQAPSASHVMGQNGIFRNDQSDAPAGVDEHRDEAPARPTVLGRPVLLALEDVDGTPSFLEKALRFVEDHGVNTEGILRQAADVDDVEHRIREYEQGKNEFSPTEDAHVIADCLKYFLRELPSSPVPASCCNALLEACRTLRGNRVNAMREAICESFPEPNRRLLQRILMMMQLVASNKNVNRMNTNAVAACMAPLLLRPLLAGDCNIENDFDVGGDGSMQLLQAAAAANHAQAIVITLLEEYDSIFGEGSLSAGLYSDSEESGSETEEGTDDGDYDDEDYDGTQGSDDYTDEEEGFENESDRSYSESEASAETPHDHKARPSIQVSITNLVSLALTPSLLGDCVCKNIRHLLLFMLQITEITSSESTPKGSTQPKVPKKLLSSSKRSSLPRHEHARKDENILVKGSDSAQVKAVLGVSKAEDKNSSTTLSSAPGGSKRLWGRAHGRKNLSMESIDFTLEVDEDDADIERLESTKSELQNRIADEVKNNAVLQASLERRKKALYVRRQALENDVERLQEQLQQEIDRKSALESGLNMSKGNQPIPETTDEKLKKDLQEVAQAEADIVNLEHKVDDLENRLGQQDVKGSGSPHGGSKESRRSPEHNAKMKEKQKDTEAASSNVSDRSMLKDGQGSARENEIDKIQDPRSKSSQQSSKLAGMSKRSGTKGEGNTTTTTSALSKLTMRLNFLKERRSQIANELSNMDKGKGSGQPSPSTEQNRSVQETERETGSKSNQNQNQDSDSSKLQSPHVLDRGRSDNGGDRGKGGNQPSTTPRTLSR</sequence>
<name>A0A397L5E8_BRACM</name>
<proteinExistence type="predicted"/>
<feature type="compositionally biased region" description="Low complexity" evidence="2">
    <location>
        <begin position="867"/>
        <end position="884"/>
    </location>
</feature>
<feature type="compositionally biased region" description="Acidic residues" evidence="2">
    <location>
        <begin position="425"/>
        <end position="435"/>
    </location>
</feature>
<feature type="compositionally biased region" description="Basic and acidic residues" evidence="2">
    <location>
        <begin position="887"/>
        <end position="901"/>
    </location>
</feature>
<dbReference type="Pfam" id="PF00169">
    <property type="entry name" value="PH"/>
    <property type="match status" value="1"/>
</dbReference>
<dbReference type="SUPFAM" id="SSF50729">
    <property type="entry name" value="PH domain-like"/>
    <property type="match status" value="1"/>
</dbReference>
<organism evidence="5">
    <name type="scientific">Brassica campestris</name>
    <name type="common">Field mustard</name>
    <dbReference type="NCBI Taxonomy" id="3711"/>
    <lineage>
        <taxon>Eukaryota</taxon>
        <taxon>Viridiplantae</taxon>
        <taxon>Streptophyta</taxon>
        <taxon>Embryophyta</taxon>
        <taxon>Tracheophyta</taxon>
        <taxon>Spermatophyta</taxon>
        <taxon>Magnoliopsida</taxon>
        <taxon>eudicotyledons</taxon>
        <taxon>Gunneridae</taxon>
        <taxon>Pentapetalae</taxon>
        <taxon>rosids</taxon>
        <taxon>malvids</taxon>
        <taxon>Brassicales</taxon>
        <taxon>Brassicaceae</taxon>
        <taxon>Brassiceae</taxon>
        <taxon>Brassica</taxon>
    </lineage>
</organism>
<dbReference type="Pfam" id="PF14389">
    <property type="entry name" value="Lzipper-MIP1"/>
    <property type="match status" value="1"/>
</dbReference>
<feature type="compositionally biased region" description="Polar residues" evidence="2">
    <location>
        <begin position="846"/>
        <end position="858"/>
    </location>
</feature>
<dbReference type="AlphaFoldDB" id="A0A397L5E8"/>
<dbReference type="GO" id="GO:0007165">
    <property type="term" value="P:signal transduction"/>
    <property type="evidence" value="ECO:0007669"/>
    <property type="project" value="InterPro"/>
</dbReference>
<dbReference type="Proteomes" id="UP000264353">
    <property type="component" value="Unassembled WGS sequence"/>
</dbReference>
<dbReference type="InterPro" id="IPR001849">
    <property type="entry name" value="PH_domain"/>
</dbReference>
<feature type="compositionally biased region" description="Low complexity" evidence="2">
    <location>
        <begin position="8"/>
        <end position="21"/>
    </location>
</feature>
<feature type="compositionally biased region" description="Basic and acidic residues" evidence="2">
    <location>
        <begin position="527"/>
        <end position="536"/>
    </location>
</feature>
<feature type="region of interest" description="Disordered" evidence="2">
    <location>
        <begin position="390"/>
        <end position="457"/>
    </location>
</feature>
<dbReference type="SMART" id="SM00233">
    <property type="entry name" value="PH"/>
    <property type="match status" value="1"/>
</dbReference>
<dbReference type="Pfam" id="PF00620">
    <property type="entry name" value="RhoGAP"/>
    <property type="match status" value="1"/>
</dbReference>
<feature type="region of interest" description="Disordered" evidence="2">
    <location>
        <begin position="554"/>
        <end position="575"/>
    </location>
</feature>
<evidence type="ECO:0000313" key="5">
    <source>
        <dbReference type="EMBL" id="RIA04291.1"/>
    </source>
</evidence>
<evidence type="ECO:0000259" key="3">
    <source>
        <dbReference type="PROSITE" id="PS50003"/>
    </source>
</evidence>
<dbReference type="SUPFAM" id="SSF48350">
    <property type="entry name" value="GTPase activation domain, GAP"/>
    <property type="match status" value="1"/>
</dbReference>
<protein>
    <recommendedName>
        <fullName evidence="6">Rho-GAP domain-containing protein</fullName>
    </recommendedName>
</protein>
<dbReference type="Gene3D" id="2.30.29.30">
    <property type="entry name" value="Pleckstrin-homology domain (PH domain)/Phosphotyrosine-binding domain (PTB)"/>
    <property type="match status" value="1"/>
</dbReference>
<feature type="compositionally biased region" description="Polar residues" evidence="2">
    <location>
        <begin position="501"/>
        <end position="511"/>
    </location>
</feature>
<dbReference type="PROSITE" id="PS50238">
    <property type="entry name" value="RHOGAP"/>
    <property type="match status" value="1"/>
</dbReference>
<dbReference type="Gene3D" id="1.10.555.10">
    <property type="entry name" value="Rho GTPase activation protein"/>
    <property type="match status" value="1"/>
</dbReference>
<keyword evidence="1" id="KW-0343">GTPase activation</keyword>
<dbReference type="CDD" id="cd00159">
    <property type="entry name" value="RhoGAP"/>
    <property type="match status" value="1"/>
</dbReference>
<evidence type="ECO:0000256" key="1">
    <source>
        <dbReference type="ARBA" id="ARBA00022468"/>
    </source>
</evidence>
<gene>
    <name evidence="5" type="ORF">BRARA_K01493</name>
</gene>
<dbReference type="InterPro" id="IPR008936">
    <property type="entry name" value="Rho_GTPase_activation_prot"/>
</dbReference>
<dbReference type="PANTHER" id="PTHR46265">
    <property type="entry name" value="RHO GTPASE-ACTIVATING PROTEIN 7"/>
    <property type="match status" value="1"/>
</dbReference>
<dbReference type="SMART" id="SM00324">
    <property type="entry name" value="RhoGAP"/>
    <property type="match status" value="1"/>
</dbReference>
<dbReference type="GO" id="GO:0005096">
    <property type="term" value="F:GTPase activator activity"/>
    <property type="evidence" value="ECO:0007669"/>
    <property type="project" value="UniProtKB-KW"/>
</dbReference>
<dbReference type="InterPro" id="IPR011993">
    <property type="entry name" value="PH-like_dom_sf"/>
</dbReference>
<feature type="domain" description="Rho-GAP" evidence="4">
    <location>
        <begin position="184"/>
        <end position="383"/>
    </location>
</feature>
<feature type="compositionally biased region" description="Basic and acidic residues" evidence="2">
    <location>
        <begin position="772"/>
        <end position="784"/>
    </location>
</feature>
<feature type="region of interest" description="Disordered" evidence="2">
    <location>
        <begin position="1"/>
        <end position="32"/>
    </location>
</feature>
<dbReference type="InterPro" id="IPR025757">
    <property type="entry name" value="MIP1_Leuzipper"/>
</dbReference>
<dbReference type="CDD" id="cd00821">
    <property type="entry name" value="PH"/>
    <property type="match status" value="1"/>
</dbReference>
<feature type="compositionally biased region" description="Acidic residues" evidence="2">
    <location>
        <begin position="395"/>
        <end position="418"/>
    </location>
</feature>
<evidence type="ECO:0000259" key="4">
    <source>
        <dbReference type="PROSITE" id="PS50238"/>
    </source>
</evidence>